<evidence type="ECO:0000259" key="1">
    <source>
        <dbReference type="Pfam" id="PF03869"/>
    </source>
</evidence>
<evidence type="ECO:0000313" key="2">
    <source>
        <dbReference type="EMBL" id="MDV2467854.1"/>
    </source>
</evidence>
<dbReference type="Proteomes" id="UP001278188">
    <property type="component" value="Unassembled WGS sequence"/>
</dbReference>
<dbReference type="InterPro" id="IPR010985">
    <property type="entry name" value="Ribbon_hlx_hlx"/>
</dbReference>
<comment type="caution">
    <text evidence="2">The sequence shown here is derived from an EMBL/GenBank/DDBJ whole genome shotgun (WGS) entry which is preliminary data.</text>
</comment>
<proteinExistence type="predicted"/>
<feature type="domain" description="Arc-like DNA binding" evidence="1">
    <location>
        <begin position="3"/>
        <end position="44"/>
    </location>
</feature>
<dbReference type="InterPro" id="IPR005569">
    <property type="entry name" value="Arc_DNA-bd_dom"/>
</dbReference>
<evidence type="ECO:0000313" key="3">
    <source>
        <dbReference type="Proteomes" id="UP001278188"/>
    </source>
</evidence>
<sequence>MQATKQLNLRLPEELVFWIKRMAKKKHQSMNSYVLTELERMQKESKNGLN</sequence>
<name>A0ABU3WBR5_9GAMM</name>
<keyword evidence="3" id="KW-1185">Reference proteome</keyword>
<dbReference type="SUPFAM" id="SSF47598">
    <property type="entry name" value="Ribbon-helix-helix"/>
    <property type="match status" value="1"/>
</dbReference>
<dbReference type="InterPro" id="IPR013321">
    <property type="entry name" value="Arc_rbn_hlx_hlx"/>
</dbReference>
<protein>
    <submittedName>
        <fullName evidence="2">Arc family DNA-binding protein</fullName>
    </submittedName>
</protein>
<reference evidence="2 3" key="1">
    <citation type="submission" date="2023-06" db="EMBL/GenBank/DDBJ databases">
        <title>Genomic Analysis of Acinetobacter Strains Recovered from South Australian Aquatic Samples provides Insights into the Circulation of Antibiotic Resistance determinants in the Environment.</title>
        <authorList>
            <person name="Tobin L."/>
            <person name="Jarocki V.M."/>
            <person name="Kenyon J."/>
            <person name="Drigo B."/>
            <person name="Donner E."/>
            <person name="Djordjevic S.P."/>
            <person name="Hamidian M."/>
        </authorList>
    </citation>
    <scope>NUCLEOTIDE SEQUENCE [LARGE SCALE GENOMIC DNA]</scope>
    <source>
        <strain evidence="2 3">SAAc652</strain>
    </source>
</reference>
<dbReference type="EMBL" id="JASVDY010000001">
    <property type="protein sequence ID" value="MDV2467854.1"/>
    <property type="molecule type" value="Genomic_DNA"/>
</dbReference>
<keyword evidence="2" id="KW-0238">DNA-binding</keyword>
<gene>
    <name evidence="2" type="ORF">QR674_02535</name>
</gene>
<organism evidence="2 3">
    <name type="scientific">Acinetobacter chinensis</name>
    <dbReference type="NCBI Taxonomy" id="2004650"/>
    <lineage>
        <taxon>Bacteria</taxon>
        <taxon>Pseudomonadati</taxon>
        <taxon>Pseudomonadota</taxon>
        <taxon>Gammaproteobacteria</taxon>
        <taxon>Moraxellales</taxon>
        <taxon>Moraxellaceae</taxon>
        <taxon>Acinetobacter</taxon>
    </lineage>
</organism>
<dbReference type="GO" id="GO:0003677">
    <property type="term" value="F:DNA binding"/>
    <property type="evidence" value="ECO:0007669"/>
    <property type="project" value="UniProtKB-KW"/>
</dbReference>
<dbReference type="Pfam" id="PF03869">
    <property type="entry name" value="Arc"/>
    <property type="match status" value="1"/>
</dbReference>
<dbReference type="Gene3D" id="1.10.1220.10">
    <property type="entry name" value="Met repressor-like"/>
    <property type="match status" value="1"/>
</dbReference>
<accession>A0ABU3WBR5</accession>